<proteinExistence type="predicted"/>
<keyword evidence="1" id="KW-1133">Transmembrane helix</keyword>
<evidence type="ECO:0000256" key="1">
    <source>
        <dbReference type="SAM" id="Phobius"/>
    </source>
</evidence>
<keyword evidence="1" id="KW-0812">Transmembrane</keyword>
<dbReference type="EMBL" id="GBXM01011088">
    <property type="protein sequence ID" value="JAH97489.1"/>
    <property type="molecule type" value="Transcribed_RNA"/>
</dbReference>
<organism evidence="2">
    <name type="scientific">Anguilla anguilla</name>
    <name type="common">European freshwater eel</name>
    <name type="synonym">Muraena anguilla</name>
    <dbReference type="NCBI Taxonomy" id="7936"/>
    <lineage>
        <taxon>Eukaryota</taxon>
        <taxon>Metazoa</taxon>
        <taxon>Chordata</taxon>
        <taxon>Craniata</taxon>
        <taxon>Vertebrata</taxon>
        <taxon>Euteleostomi</taxon>
        <taxon>Actinopterygii</taxon>
        <taxon>Neopterygii</taxon>
        <taxon>Teleostei</taxon>
        <taxon>Anguilliformes</taxon>
        <taxon>Anguillidae</taxon>
        <taxon>Anguilla</taxon>
    </lineage>
</organism>
<sequence>MVHFSILSYQYHDFLQCLFFINYCYCKLTVNLLTCISLYQFCIVLLSKSIKYVREFNIYSNF</sequence>
<feature type="transmembrane region" description="Helical" evidence="1">
    <location>
        <begin position="20"/>
        <end position="46"/>
    </location>
</feature>
<reference evidence="2" key="2">
    <citation type="journal article" date="2015" name="Fish Shellfish Immunol.">
        <title>Early steps in the European eel (Anguilla anguilla)-Vibrio vulnificus interaction in the gills: Role of the RtxA13 toxin.</title>
        <authorList>
            <person name="Callol A."/>
            <person name="Pajuelo D."/>
            <person name="Ebbesson L."/>
            <person name="Teles M."/>
            <person name="MacKenzie S."/>
            <person name="Amaro C."/>
        </authorList>
    </citation>
    <scope>NUCLEOTIDE SEQUENCE</scope>
</reference>
<accession>A0A0E9X4H0</accession>
<reference evidence="2" key="1">
    <citation type="submission" date="2014-11" db="EMBL/GenBank/DDBJ databases">
        <authorList>
            <person name="Amaro Gonzalez C."/>
        </authorList>
    </citation>
    <scope>NUCLEOTIDE SEQUENCE</scope>
</reference>
<evidence type="ECO:0000313" key="2">
    <source>
        <dbReference type="EMBL" id="JAH97489.1"/>
    </source>
</evidence>
<keyword evidence="1" id="KW-0472">Membrane</keyword>
<dbReference type="AlphaFoldDB" id="A0A0E9X4H0"/>
<name>A0A0E9X4H0_ANGAN</name>
<protein>
    <submittedName>
        <fullName evidence="2">Uncharacterized protein</fullName>
    </submittedName>
</protein>